<proteinExistence type="inferred from homology"/>
<dbReference type="NCBIfam" id="TIGR01494">
    <property type="entry name" value="ATPase_P-type"/>
    <property type="match status" value="2"/>
</dbReference>
<evidence type="ECO:0000256" key="2">
    <source>
        <dbReference type="ARBA" id="ARBA00006000"/>
    </source>
</evidence>
<reference evidence="14 16" key="1">
    <citation type="submission" date="2015-02" db="EMBL/GenBank/DDBJ databases">
        <authorList>
            <person name="Chooi Y.-H."/>
        </authorList>
    </citation>
    <scope>NUCLEOTIDE SEQUENCE [LARGE SCALE GENOMIC DNA]</scope>
    <source>
        <strain evidence="14">E3</strain>
    </source>
</reference>
<feature type="transmembrane region" description="Helical" evidence="11">
    <location>
        <begin position="313"/>
        <end position="334"/>
    </location>
</feature>
<keyword evidence="3 11" id="KW-0812">Transmembrane</keyword>
<dbReference type="InterPro" id="IPR023299">
    <property type="entry name" value="ATPase_P-typ_cyto_dom_N"/>
</dbReference>
<dbReference type="Gene3D" id="2.70.150.10">
    <property type="entry name" value="Calcium-transporting ATPase, cytoplasmic transduction domain A"/>
    <property type="match status" value="1"/>
</dbReference>
<evidence type="ECO:0000256" key="8">
    <source>
        <dbReference type="ARBA" id="ARBA00022967"/>
    </source>
</evidence>
<evidence type="ECO:0000256" key="10">
    <source>
        <dbReference type="ARBA" id="ARBA00023136"/>
    </source>
</evidence>
<feature type="transmembrane region" description="Helical" evidence="11">
    <location>
        <begin position="1075"/>
        <end position="1096"/>
    </location>
</feature>
<dbReference type="GO" id="GO:0046872">
    <property type="term" value="F:metal ion binding"/>
    <property type="evidence" value="ECO:0007669"/>
    <property type="project" value="UniProtKB-KW"/>
</dbReference>
<dbReference type="Gene3D" id="3.40.1110.10">
    <property type="entry name" value="Calcium-transporting ATPase, cytoplasmic domain N"/>
    <property type="match status" value="1"/>
</dbReference>
<feature type="signal peptide" evidence="12">
    <location>
        <begin position="1"/>
        <end position="22"/>
    </location>
</feature>
<dbReference type="InterPro" id="IPR008250">
    <property type="entry name" value="ATPase_P-typ_transduc_dom_A_sf"/>
</dbReference>
<evidence type="ECO:0000313" key="15">
    <source>
        <dbReference type="EMBL" id="SPR01757.1"/>
    </source>
</evidence>
<keyword evidence="6" id="KW-0067">ATP-binding</keyword>
<comment type="similarity">
    <text evidence="2">Belongs to the cation transport ATPase (P-type) (TC 3.A.3) family. Type V subfamily.</text>
</comment>
<dbReference type="Proteomes" id="UP000039324">
    <property type="component" value="Unassembled WGS sequence"/>
</dbReference>
<evidence type="ECO:0000259" key="13">
    <source>
        <dbReference type="Pfam" id="PF00122"/>
    </source>
</evidence>
<feature type="transmembrane region" description="Helical" evidence="11">
    <location>
        <begin position="1152"/>
        <end position="1173"/>
    </location>
</feature>
<feature type="transmembrane region" description="Helical" evidence="11">
    <location>
        <begin position="981"/>
        <end position="1000"/>
    </location>
</feature>
<keyword evidence="9 11" id="KW-1133">Transmembrane helix</keyword>
<feature type="transmembrane region" description="Helical" evidence="11">
    <location>
        <begin position="521"/>
        <end position="548"/>
    </location>
</feature>
<dbReference type="GO" id="GO:0140358">
    <property type="term" value="F:P-type transmembrane transporter activity"/>
    <property type="evidence" value="ECO:0007669"/>
    <property type="project" value="InterPro"/>
</dbReference>
<dbReference type="InterPro" id="IPR018303">
    <property type="entry name" value="ATPase_P-typ_P_site"/>
</dbReference>
<evidence type="ECO:0000256" key="11">
    <source>
        <dbReference type="SAM" id="Phobius"/>
    </source>
</evidence>
<dbReference type="InterPro" id="IPR059000">
    <property type="entry name" value="ATPase_P-type_domA"/>
</dbReference>
<dbReference type="InterPro" id="IPR023214">
    <property type="entry name" value="HAD_sf"/>
</dbReference>
<dbReference type="InterPro" id="IPR023298">
    <property type="entry name" value="ATPase_P-typ_TM_dom_sf"/>
</dbReference>
<evidence type="ECO:0000313" key="14">
    <source>
        <dbReference type="EMBL" id="CEP01584.1"/>
    </source>
</evidence>
<keyword evidence="4" id="KW-0479">Metal-binding</keyword>
<evidence type="ECO:0000313" key="16">
    <source>
        <dbReference type="Proteomes" id="UP000039324"/>
    </source>
</evidence>
<feature type="chain" id="PRO_5035991203" description="P-type ATPase A domain-containing protein" evidence="12">
    <location>
        <begin position="23"/>
        <end position="1200"/>
    </location>
</feature>
<keyword evidence="15" id="KW-0496">Mitochondrion</keyword>
<evidence type="ECO:0000256" key="3">
    <source>
        <dbReference type="ARBA" id="ARBA00022692"/>
    </source>
</evidence>
<dbReference type="Pfam" id="PF13246">
    <property type="entry name" value="Cation_ATPase"/>
    <property type="match status" value="1"/>
</dbReference>
<keyword evidence="12" id="KW-0732">Signal</keyword>
<dbReference type="PROSITE" id="PS00154">
    <property type="entry name" value="ATPASE_E1_E2"/>
    <property type="match status" value="1"/>
</dbReference>
<evidence type="ECO:0000256" key="5">
    <source>
        <dbReference type="ARBA" id="ARBA00022741"/>
    </source>
</evidence>
<dbReference type="PANTHER" id="PTHR45630">
    <property type="entry name" value="CATION-TRANSPORTING ATPASE-RELATED"/>
    <property type="match status" value="1"/>
</dbReference>
<dbReference type="OrthoDB" id="48943at2759"/>
<dbReference type="GO" id="GO:0016020">
    <property type="term" value="C:membrane"/>
    <property type="evidence" value="ECO:0007669"/>
    <property type="project" value="UniProtKB-SubCell"/>
</dbReference>
<dbReference type="Proteomes" id="UP000290189">
    <property type="component" value="Unassembled WGS sequence"/>
</dbReference>
<dbReference type="Pfam" id="PF00122">
    <property type="entry name" value="E1-E2_ATPase"/>
    <property type="match status" value="1"/>
</dbReference>
<dbReference type="InterPro" id="IPR006544">
    <property type="entry name" value="P-type_TPase_V"/>
</dbReference>
<evidence type="ECO:0000256" key="1">
    <source>
        <dbReference type="ARBA" id="ARBA00004141"/>
    </source>
</evidence>
<dbReference type="AlphaFoldDB" id="A0A0G4J2J1"/>
<evidence type="ECO:0000256" key="12">
    <source>
        <dbReference type="SAM" id="SignalP"/>
    </source>
</evidence>
<feature type="transmembrane region" description="Helical" evidence="11">
    <location>
        <begin position="64"/>
        <end position="84"/>
    </location>
</feature>
<dbReference type="InterPro" id="IPR001757">
    <property type="entry name" value="P_typ_ATPase"/>
</dbReference>
<name>A0A0G4J2J1_PLABS</name>
<reference evidence="15 17" key="2">
    <citation type="submission" date="2018-03" db="EMBL/GenBank/DDBJ databases">
        <authorList>
            <person name="Fogelqvist J."/>
        </authorList>
    </citation>
    <scope>NUCLEOTIDE SEQUENCE [LARGE SCALE GENOMIC DNA]</scope>
</reference>
<accession>A0A0G4J2J1</accession>
<dbReference type="GO" id="GO:0019829">
    <property type="term" value="F:ATPase-coupled monoatomic cation transmembrane transporter activity"/>
    <property type="evidence" value="ECO:0007669"/>
    <property type="project" value="TreeGrafter"/>
</dbReference>
<feature type="transmembrane region" description="Helical" evidence="11">
    <location>
        <begin position="340"/>
        <end position="356"/>
    </location>
</feature>
<dbReference type="PRINTS" id="PR00119">
    <property type="entry name" value="CATATPASE"/>
</dbReference>
<dbReference type="GO" id="GO:0016887">
    <property type="term" value="F:ATP hydrolysis activity"/>
    <property type="evidence" value="ECO:0007669"/>
    <property type="project" value="InterPro"/>
</dbReference>
<feature type="transmembrane region" description="Helical" evidence="11">
    <location>
        <begin position="956"/>
        <end position="975"/>
    </location>
</feature>
<keyword evidence="10 11" id="KW-0472">Membrane</keyword>
<dbReference type="EMBL" id="OVEO01000019">
    <property type="protein sequence ID" value="SPR01757.1"/>
    <property type="molecule type" value="Genomic_DNA"/>
</dbReference>
<geneLocation type="mitochondrion" evidence="15"/>
<sequence length="1200" mass="129024">MNMQHAYSCLLLACALLHAATAYPFFHEPNALHRCPAAPSTAPPVATASSTDGPATRVNMHHPVIIAFAAVFAVCVALIAAFAVRRRLASCDTSKSVSHDGEQDAIQYGYVDDVFGTVAWFAMCTATLLLQLSLGALCLDFYLDLRIFGSDVFSAFIVMWHVSCIWLVVVFAAGDWLADAFRIPTTLEFATTVRVVTPRASPGGTLDRLARLYLRRFGAGALDDVGVRKVRHGVPTAEPPGKPRDLVHDLVQRFVDWNAHDAIDVAVEDGSITVRCLRMPFDRHLGRFRSAPAESNALEFPSLTVSQAVRAELFGLFYVYQLHMLWVWAIFSYWRMSACSLVLVVTALVFKVRAAVSADRKVRELASAHSMATCVVVTPDGDVPVPVARLRPGDRVRIASESTVPADLVLLQGEVVVDESMLTGESRPVRKFPAANAQDKGRQHQLWSGTSVIQSAATSEAIVAATGASTLKGQLLREILFPAAVEFVFDNELAIVILILCTWGIVGGLCTVALLNGTDGTWFYSMCSITCVLSPMLPAMLVVGQAVASRRLASKRVNCTQMTRIALAGKVSVACFDKTGTLTRSGLEFSSVHAIERRSFHARPSDAVDDLPGLLRLALGTAHSLSALEDGRLVGNAVDLEMFKKSGCAMDGSVVRCGDQRVEIVRVLPFEHGRQRMSVVVRDLSSGALSLFCKGSPEQVAALADPALLPTDFDSVVKRHAREGHYTLAVAHRPVSSDDLSGSREHLERHLSVLGVVMFVNPLKPCTTGAIAELAPSTRCVMVTGDTALTGICIARRCGMIPTGRRVLLGACRGPPPGSAVFWVDAANGHPVDDDDVNDADVELAVTSRAFHAFVEQGRLGDLLPRVRVFGRMRPDDKVACIRAHQDAGAIVAMVGDGANDSAALRAAHVGLALSESDASFVAPFSTDSGTIGAFVDLVRHGRAALATNLAAYRFLVLYGEVLIVAKLLSAYFSVVMDEAVWMALDVAVSIGLSAALTTARPSPGPLSSRRPTARLLGPETLSATIGTIAINVAFFAVVVAWMFHQSSWYLCHEWDGRTLDNMMAWWLLADNYEAGIIGIVTFAQVAIVAAVANLGGPFRAAWIRNRVFVVVLGAYVALWSAVVLGGTNALSCLFHVNCSRASNEMPVRARLDLFAIVVANAVAVWAYHYVVVFGPGRRWFQRQGNAASDTVSKSVAVSL</sequence>
<dbReference type="SFLD" id="SFLDG00002">
    <property type="entry name" value="C1.7:_P-type_atpase_like"/>
    <property type="match status" value="1"/>
</dbReference>
<dbReference type="SFLD" id="SFLDF00027">
    <property type="entry name" value="p-type_atpase"/>
    <property type="match status" value="1"/>
</dbReference>
<keyword evidence="5" id="KW-0547">Nucleotide-binding</keyword>
<feature type="transmembrane region" description="Helical" evidence="11">
    <location>
        <begin position="118"/>
        <end position="143"/>
    </location>
</feature>
<dbReference type="PANTHER" id="PTHR45630:SF11">
    <property type="entry name" value="CATION-TRANSPORTING P-TYPE ATPASE N-TERMINAL DOMAIN-CONTAINING PROTEIN"/>
    <property type="match status" value="1"/>
</dbReference>
<evidence type="ECO:0000256" key="6">
    <source>
        <dbReference type="ARBA" id="ARBA00022840"/>
    </source>
</evidence>
<feature type="transmembrane region" description="Helical" evidence="11">
    <location>
        <begin position="1108"/>
        <end position="1132"/>
    </location>
</feature>
<keyword evidence="8" id="KW-1278">Translocase</keyword>
<dbReference type="InterPro" id="IPR044492">
    <property type="entry name" value="P_typ_ATPase_HD_dom"/>
</dbReference>
<feature type="transmembrane region" description="Helical" evidence="11">
    <location>
        <begin position="493"/>
        <end position="515"/>
    </location>
</feature>
<dbReference type="STRING" id="37360.A0A0G4J2J1"/>
<dbReference type="SUPFAM" id="SSF81665">
    <property type="entry name" value="Calcium ATPase, transmembrane domain M"/>
    <property type="match status" value="1"/>
</dbReference>
<keyword evidence="16" id="KW-1185">Reference proteome</keyword>
<dbReference type="InterPro" id="IPR036412">
    <property type="entry name" value="HAD-like_sf"/>
</dbReference>
<feature type="transmembrane region" description="Helical" evidence="11">
    <location>
        <begin position="1021"/>
        <end position="1044"/>
    </location>
</feature>
<evidence type="ECO:0000256" key="7">
    <source>
        <dbReference type="ARBA" id="ARBA00022842"/>
    </source>
</evidence>
<feature type="domain" description="P-type ATPase A" evidence="13">
    <location>
        <begin position="376"/>
        <end position="478"/>
    </location>
</feature>
<dbReference type="EMBL" id="CDSF01000113">
    <property type="protein sequence ID" value="CEP01584.1"/>
    <property type="molecule type" value="Genomic_DNA"/>
</dbReference>
<dbReference type="SFLD" id="SFLDS00003">
    <property type="entry name" value="Haloacid_Dehalogenase"/>
    <property type="match status" value="1"/>
</dbReference>
<comment type="subcellular location">
    <subcellularLocation>
        <location evidence="1">Membrane</location>
        <topology evidence="1">Multi-pass membrane protein</topology>
    </subcellularLocation>
</comment>
<evidence type="ECO:0000313" key="17">
    <source>
        <dbReference type="Proteomes" id="UP000290189"/>
    </source>
</evidence>
<keyword evidence="7" id="KW-0460">Magnesium</keyword>
<dbReference type="SUPFAM" id="SSF56784">
    <property type="entry name" value="HAD-like"/>
    <property type="match status" value="1"/>
</dbReference>
<dbReference type="GO" id="GO:0005524">
    <property type="term" value="F:ATP binding"/>
    <property type="evidence" value="ECO:0007669"/>
    <property type="project" value="UniProtKB-KW"/>
</dbReference>
<feature type="transmembrane region" description="Helical" evidence="11">
    <location>
        <begin position="155"/>
        <end position="178"/>
    </location>
</feature>
<gene>
    <name evidence="14" type="ORF">PBRA_008526</name>
    <name evidence="15" type="ORF">PLBR_LOCUS8972</name>
</gene>
<dbReference type="Gene3D" id="3.40.50.1000">
    <property type="entry name" value="HAD superfamily/HAD-like"/>
    <property type="match status" value="1"/>
</dbReference>
<protein>
    <recommendedName>
        <fullName evidence="13">P-type ATPase A domain-containing protein</fullName>
    </recommendedName>
</protein>
<evidence type="ECO:0000256" key="9">
    <source>
        <dbReference type="ARBA" id="ARBA00022989"/>
    </source>
</evidence>
<dbReference type="OMA" id="DQDSYKF"/>
<organism evidence="14 16">
    <name type="scientific">Plasmodiophora brassicae</name>
    <name type="common">Clubroot disease agent</name>
    <dbReference type="NCBI Taxonomy" id="37360"/>
    <lineage>
        <taxon>Eukaryota</taxon>
        <taxon>Sar</taxon>
        <taxon>Rhizaria</taxon>
        <taxon>Endomyxa</taxon>
        <taxon>Phytomyxea</taxon>
        <taxon>Plasmodiophorida</taxon>
        <taxon>Plasmodiophoridae</taxon>
        <taxon>Plasmodiophora</taxon>
    </lineage>
</organism>
<dbReference type="SUPFAM" id="SSF81653">
    <property type="entry name" value="Calcium ATPase, transduction domain A"/>
    <property type="match status" value="1"/>
</dbReference>
<evidence type="ECO:0000256" key="4">
    <source>
        <dbReference type="ARBA" id="ARBA00022723"/>
    </source>
</evidence>